<reference evidence="1" key="2">
    <citation type="submission" date="2025-08" db="UniProtKB">
        <authorList>
            <consortium name="Ensembl"/>
        </authorList>
    </citation>
    <scope>IDENTIFICATION</scope>
</reference>
<reference evidence="2" key="1">
    <citation type="submission" date="2018-06" db="EMBL/GenBank/DDBJ databases">
        <title>Genome assembly of Danube salmon.</title>
        <authorList>
            <person name="Macqueen D.J."/>
            <person name="Gundappa M.K."/>
        </authorList>
    </citation>
    <scope>NUCLEOTIDE SEQUENCE [LARGE SCALE GENOMIC DNA]</scope>
</reference>
<dbReference type="Proteomes" id="UP000314982">
    <property type="component" value="Unassembled WGS sequence"/>
</dbReference>
<dbReference type="STRING" id="62062.ENSHHUP00000019012"/>
<dbReference type="AlphaFoldDB" id="A0A4W5KR16"/>
<protein>
    <submittedName>
        <fullName evidence="1">Uncharacterized protein</fullName>
    </submittedName>
</protein>
<proteinExistence type="predicted"/>
<evidence type="ECO:0000313" key="1">
    <source>
        <dbReference type="Ensembl" id="ENSHHUP00000019012.1"/>
    </source>
</evidence>
<keyword evidence="2" id="KW-1185">Reference proteome</keyword>
<reference evidence="1" key="3">
    <citation type="submission" date="2025-09" db="UniProtKB">
        <authorList>
            <consortium name="Ensembl"/>
        </authorList>
    </citation>
    <scope>IDENTIFICATION</scope>
</reference>
<evidence type="ECO:0000313" key="2">
    <source>
        <dbReference type="Proteomes" id="UP000314982"/>
    </source>
</evidence>
<name>A0A4W5KR16_9TELE</name>
<organism evidence="1 2">
    <name type="scientific">Hucho hucho</name>
    <name type="common">huchen</name>
    <dbReference type="NCBI Taxonomy" id="62062"/>
    <lineage>
        <taxon>Eukaryota</taxon>
        <taxon>Metazoa</taxon>
        <taxon>Chordata</taxon>
        <taxon>Craniata</taxon>
        <taxon>Vertebrata</taxon>
        <taxon>Euteleostomi</taxon>
        <taxon>Actinopterygii</taxon>
        <taxon>Neopterygii</taxon>
        <taxon>Teleostei</taxon>
        <taxon>Protacanthopterygii</taxon>
        <taxon>Salmoniformes</taxon>
        <taxon>Salmonidae</taxon>
        <taxon>Salmoninae</taxon>
        <taxon>Hucho</taxon>
    </lineage>
</organism>
<accession>A0A4W5KR16</accession>
<sequence>NEVLPDVCIAIILIISVLAVQLKDWICNKTSSRTVFKQYFVFDYYGHQERFFDKVIKLSVMHTKIMKGFCVGSFKLDVGTVHRQPGKRTPPPLCPHMLP</sequence>
<dbReference type="Ensembl" id="ENSHHUT00000019696.1">
    <property type="protein sequence ID" value="ENSHHUP00000019012.1"/>
    <property type="gene ID" value="ENSHHUG00000011850.1"/>
</dbReference>